<name>A0AAJ0GMR0_9PEZI</name>
<protein>
    <submittedName>
        <fullName evidence="1">Uncharacterized protein</fullName>
    </submittedName>
</protein>
<keyword evidence="2" id="KW-1185">Reference proteome</keyword>
<dbReference type="AlphaFoldDB" id="A0AAJ0GMR0"/>
<evidence type="ECO:0000313" key="2">
    <source>
        <dbReference type="Proteomes" id="UP001273166"/>
    </source>
</evidence>
<proteinExistence type="predicted"/>
<evidence type="ECO:0000313" key="1">
    <source>
        <dbReference type="EMBL" id="KAK3302818.1"/>
    </source>
</evidence>
<reference evidence="1" key="2">
    <citation type="submission" date="2023-06" db="EMBL/GenBank/DDBJ databases">
        <authorList>
            <consortium name="Lawrence Berkeley National Laboratory"/>
            <person name="Mondo S.J."/>
            <person name="Hensen N."/>
            <person name="Bonometti L."/>
            <person name="Westerberg I."/>
            <person name="Brannstrom I.O."/>
            <person name="Guillou S."/>
            <person name="Cros-Aarteil S."/>
            <person name="Calhoun S."/>
            <person name="Haridas S."/>
            <person name="Kuo A."/>
            <person name="Pangilinan J."/>
            <person name="Riley R."/>
            <person name="Labutti K."/>
            <person name="Andreopoulos B."/>
            <person name="Lipzen A."/>
            <person name="Chen C."/>
            <person name="Yanf M."/>
            <person name="Daum C."/>
            <person name="Ng V."/>
            <person name="Clum A."/>
            <person name="Steindorff A."/>
            <person name="Ohm R."/>
            <person name="Martin F."/>
            <person name="Silar P."/>
            <person name="Natvig D."/>
            <person name="Lalanne C."/>
            <person name="Gautier V."/>
            <person name="Ament-Velasquez S.L."/>
            <person name="Kruys A."/>
            <person name="Hutchinson M.I."/>
            <person name="Powell A.J."/>
            <person name="Barry K."/>
            <person name="Miller A.N."/>
            <person name="Grigoriev I.V."/>
            <person name="Debuchy R."/>
            <person name="Gladieux P."/>
            <person name="Thoren M.H."/>
            <person name="Johannesson H."/>
        </authorList>
    </citation>
    <scope>NUCLEOTIDE SEQUENCE</scope>
    <source>
        <strain evidence="1">CBS 333.67</strain>
    </source>
</reference>
<comment type="caution">
    <text evidence="1">The sequence shown here is derived from an EMBL/GenBank/DDBJ whole genome shotgun (WGS) entry which is preliminary data.</text>
</comment>
<dbReference type="Proteomes" id="UP001273166">
    <property type="component" value="Unassembled WGS sequence"/>
</dbReference>
<gene>
    <name evidence="1" type="ORF">B0T15DRAFT_504125</name>
</gene>
<organism evidence="1 2">
    <name type="scientific">Chaetomium strumarium</name>
    <dbReference type="NCBI Taxonomy" id="1170767"/>
    <lineage>
        <taxon>Eukaryota</taxon>
        <taxon>Fungi</taxon>
        <taxon>Dikarya</taxon>
        <taxon>Ascomycota</taxon>
        <taxon>Pezizomycotina</taxon>
        <taxon>Sordariomycetes</taxon>
        <taxon>Sordariomycetidae</taxon>
        <taxon>Sordariales</taxon>
        <taxon>Chaetomiaceae</taxon>
        <taxon>Chaetomium</taxon>
    </lineage>
</organism>
<accession>A0AAJ0GMR0</accession>
<dbReference type="GeneID" id="87886316"/>
<dbReference type="RefSeq" id="XP_062718598.1">
    <property type="nucleotide sequence ID" value="XM_062867487.1"/>
</dbReference>
<reference evidence="1" key="1">
    <citation type="journal article" date="2023" name="Mol. Phylogenet. Evol.">
        <title>Genome-scale phylogeny and comparative genomics of the fungal order Sordariales.</title>
        <authorList>
            <person name="Hensen N."/>
            <person name="Bonometti L."/>
            <person name="Westerberg I."/>
            <person name="Brannstrom I.O."/>
            <person name="Guillou S."/>
            <person name="Cros-Aarteil S."/>
            <person name="Calhoun S."/>
            <person name="Haridas S."/>
            <person name="Kuo A."/>
            <person name="Mondo S."/>
            <person name="Pangilinan J."/>
            <person name="Riley R."/>
            <person name="LaButti K."/>
            <person name="Andreopoulos B."/>
            <person name="Lipzen A."/>
            <person name="Chen C."/>
            <person name="Yan M."/>
            <person name="Daum C."/>
            <person name="Ng V."/>
            <person name="Clum A."/>
            <person name="Steindorff A."/>
            <person name="Ohm R.A."/>
            <person name="Martin F."/>
            <person name="Silar P."/>
            <person name="Natvig D.O."/>
            <person name="Lalanne C."/>
            <person name="Gautier V."/>
            <person name="Ament-Velasquez S.L."/>
            <person name="Kruys A."/>
            <person name="Hutchinson M.I."/>
            <person name="Powell A.J."/>
            <person name="Barry K."/>
            <person name="Miller A.N."/>
            <person name="Grigoriev I.V."/>
            <person name="Debuchy R."/>
            <person name="Gladieux P."/>
            <person name="Hiltunen Thoren M."/>
            <person name="Johannesson H."/>
        </authorList>
    </citation>
    <scope>NUCLEOTIDE SEQUENCE</scope>
    <source>
        <strain evidence="1">CBS 333.67</strain>
    </source>
</reference>
<dbReference type="EMBL" id="JAUDZG010000006">
    <property type="protein sequence ID" value="KAK3302818.1"/>
    <property type="molecule type" value="Genomic_DNA"/>
</dbReference>
<sequence length="480" mass="56718">MASSDLTTPKLTVNDILGFSDAELVQYMKQNRRDDGGFGLEFDGWENLAEEQRDQLAQRLKAGALQANDKTKSRPVDLDVVAARLREISDNQDALPPTKEAETNAYHELVKGGGRPLYPISLREEVLNNPEGHREMLLPWQSRPNPSRLDGNLFRVQLVRWKAFRNWQKYNRGIYNKEEEFAAYFEEERRRKAEVEANMSRSRRRDHEASKRRYVERLRVKFKKMQEEKGVDDGEAGFLAFVEEEKRQDLEAGTWWPGMTDDEYRQTLRVWFNRDEYWRYREYFLWLREDNGRGGFPEYVAEAKRRLAKHGFTRTFQLDKDPARQDKLTTWIEYLNYEYSWHDRYERSIKRLRPEYDEAWKKLVDSGVLRPGETDQTVRITEAAFRRASEREQADEAVASAVAAAKAALSETERAKTGRSRFTTQERKQKLAAAHSRLIAAKEALRMVKRRNDLIIEFIKGTWTYREQKKNLYLQHLLLQ</sequence>